<proteinExistence type="predicted"/>
<accession>A0A6G1C489</accession>
<reference evidence="1 2" key="1">
    <citation type="submission" date="2019-11" db="EMBL/GenBank/DDBJ databases">
        <title>Whole genome sequence of Oryza granulata.</title>
        <authorList>
            <person name="Li W."/>
        </authorList>
    </citation>
    <scope>NUCLEOTIDE SEQUENCE [LARGE SCALE GENOMIC DNA]</scope>
    <source>
        <strain evidence="2">cv. Menghai</strain>
        <tissue evidence="1">Leaf</tissue>
    </source>
</reference>
<gene>
    <name evidence="1" type="ORF">E2562_003725</name>
</gene>
<evidence type="ECO:0000313" key="2">
    <source>
        <dbReference type="Proteomes" id="UP000479710"/>
    </source>
</evidence>
<sequence length="61" mass="6418">MAEGRTVAASICIWTDHRSSAHGNRRVGDATTTTARAHAVHAFGRRACTSGQLQLQVGIGT</sequence>
<name>A0A6G1C489_9ORYZ</name>
<dbReference type="Proteomes" id="UP000479710">
    <property type="component" value="Unassembled WGS sequence"/>
</dbReference>
<keyword evidence="2" id="KW-1185">Reference proteome</keyword>
<comment type="caution">
    <text evidence="1">The sequence shown here is derived from an EMBL/GenBank/DDBJ whole genome shotgun (WGS) entry which is preliminary data.</text>
</comment>
<evidence type="ECO:0000313" key="1">
    <source>
        <dbReference type="EMBL" id="KAF0894841.1"/>
    </source>
</evidence>
<dbReference type="AlphaFoldDB" id="A0A6G1C489"/>
<organism evidence="1 2">
    <name type="scientific">Oryza meyeriana var. granulata</name>
    <dbReference type="NCBI Taxonomy" id="110450"/>
    <lineage>
        <taxon>Eukaryota</taxon>
        <taxon>Viridiplantae</taxon>
        <taxon>Streptophyta</taxon>
        <taxon>Embryophyta</taxon>
        <taxon>Tracheophyta</taxon>
        <taxon>Spermatophyta</taxon>
        <taxon>Magnoliopsida</taxon>
        <taxon>Liliopsida</taxon>
        <taxon>Poales</taxon>
        <taxon>Poaceae</taxon>
        <taxon>BOP clade</taxon>
        <taxon>Oryzoideae</taxon>
        <taxon>Oryzeae</taxon>
        <taxon>Oryzinae</taxon>
        <taxon>Oryza</taxon>
        <taxon>Oryza meyeriana</taxon>
    </lineage>
</organism>
<dbReference type="EMBL" id="SPHZ02000010">
    <property type="protein sequence ID" value="KAF0894841.1"/>
    <property type="molecule type" value="Genomic_DNA"/>
</dbReference>
<protein>
    <submittedName>
        <fullName evidence="1">Uncharacterized protein</fullName>
    </submittedName>
</protein>